<name>A0A1B9C203_9PROT</name>
<organism evidence="1 2">
    <name type="scientific">Acidithiobacillus ferrivorans</name>
    <dbReference type="NCBI Taxonomy" id="160808"/>
    <lineage>
        <taxon>Bacteria</taxon>
        <taxon>Pseudomonadati</taxon>
        <taxon>Pseudomonadota</taxon>
        <taxon>Acidithiobacillia</taxon>
        <taxon>Acidithiobacillales</taxon>
        <taxon>Acidithiobacillaceae</taxon>
        <taxon>Acidithiobacillus</taxon>
    </lineage>
</organism>
<protein>
    <submittedName>
        <fullName evidence="1">Uncharacterized protein</fullName>
    </submittedName>
</protein>
<dbReference type="Proteomes" id="UP000093129">
    <property type="component" value="Unassembled WGS sequence"/>
</dbReference>
<evidence type="ECO:0000313" key="2">
    <source>
        <dbReference type="Proteomes" id="UP000093129"/>
    </source>
</evidence>
<reference evidence="1 2" key="1">
    <citation type="submission" date="2016-07" db="EMBL/GenBank/DDBJ databases">
        <title>Draft genome of a psychrotolerant acidophile Acidithiobacillus ferrivorans strain YL15.</title>
        <authorList>
            <person name="Peng T."/>
            <person name="Ma L."/>
            <person name="Nan M."/>
            <person name="An N."/>
            <person name="Wang M."/>
            <person name="Qiu G."/>
            <person name="Zeng W."/>
        </authorList>
    </citation>
    <scope>NUCLEOTIDE SEQUENCE [LARGE SCALE GENOMIC DNA]</scope>
    <source>
        <strain evidence="1 2">YL15</strain>
    </source>
</reference>
<accession>A0A1B9C203</accession>
<dbReference type="AlphaFoldDB" id="A0A1B9C203"/>
<comment type="caution">
    <text evidence="1">The sequence shown here is derived from an EMBL/GenBank/DDBJ whole genome shotgun (WGS) entry which is preliminary data.</text>
</comment>
<proteinExistence type="predicted"/>
<gene>
    <name evidence="1" type="ORF">BBC27_05220</name>
</gene>
<dbReference type="EMBL" id="MASQ01000014">
    <property type="protein sequence ID" value="OCB03998.1"/>
    <property type="molecule type" value="Genomic_DNA"/>
</dbReference>
<evidence type="ECO:0000313" key="1">
    <source>
        <dbReference type="EMBL" id="OCB03998.1"/>
    </source>
</evidence>
<sequence length="62" mass="7492">MCRTACHIFFFIFETAAHAIEYIVVRARVIVRISRNVVFSLRHDGYYWRKRKRNKQGDKSTE</sequence>